<dbReference type="InterPro" id="IPR002035">
    <property type="entry name" value="VWF_A"/>
</dbReference>
<sequence length="565" mass="60642">MNKHKYRLARLASVLAAASLTACTGGSSTSSGFEVKFLVGSALGDFCNQAAEKFNAQQPKVSSEAFRMVCEAEGSGDVVTKLTSLAEQLKAGTLSADAPEFPTLVSVDGEIYQSLLIDRINQIYPGQPYIAAITDSPLLASSPVVFMAPADLAPGLSQQPDLFKQFVTAKTHRDLDAASPPWDIHYVQTAPSRSNSGLQTLVAQYASVSGKRPEQMTLADVQQYTPQVKAIQQKVTRYGVSTNSLANAMVKNGAFWASVGSVYESSVIQANASLQPGQPRYQAIYPQSTFSANMRAILPTAPWVSDREKAAAEQVIAFLQSPDAQQIATDLGLRPGTPGVALGAKFSPEFGVAPQAKYDSYRPPQPQVAEAMIEAWQQIAKKPSLVVLVVDSSGSMKGNKLPAVQSTLQTYISKMSPQDQVALIDFDSEIREPILIDGSAAGRERGMLFISSLRAEGGTALYDSALYARNWLQKNLRPGAINAVLVLTDGEDSGSQGTLDQLKSELTQSGFESDQRISFFTVGYGNESEFDSSALEQIAQPTGGYYAKGDPESIARVMDNLQLEF</sequence>
<evidence type="ECO:0000259" key="2">
    <source>
        <dbReference type="PROSITE" id="PS50234"/>
    </source>
</evidence>
<dbReference type="Pfam" id="PF00092">
    <property type="entry name" value="VWA"/>
    <property type="match status" value="1"/>
</dbReference>
<proteinExistence type="predicted"/>
<dbReference type="SUPFAM" id="SSF53850">
    <property type="entry name" value="Periplasmic binding protein-like II"/>
    <property type="match status" value="1"/>
</dbReference>
<evidence type="ECO:0000313" key="3">
    <source>
        <dbReference type="EMBL" id="MBW4464390.1"/>
    </source>
</evidence>
<comment type="caution">
    <text evidence="3">The sequence shown here is derived from an EMBL/GenBank/DDBJ whole genome shotgun (WGS) entry which is preliminary data.</text>
</comment>
<dbReference type="SMART" id="SM00327">
    <property type="entry name" value="VWA"/>
    <property type="match status" value="1"/>
</dbReference>
<dbReference type="Pfam" id="PF13416">
    <property type="entry name" value="SBP_bac_8"/>
    <property type="match status" value="1"/>
</dbReference>
<dbReference type="Gene3D" id="3.40.50.410">
    <property type="entry name" value="von Willebrand factor, type A domain"/>
    <property type="match status" value="1"/>
</dbReference>
<dbReference type="InterPro" id="IPR036465">
    <property type="entry name" value="vWFA_dom_sf"/>
</dbReference>
<accession>A0A951P8N5</accession>
<protein>
    <submittedName>
        <fullName evidence="3">VWA domain-containing protein</fullName>
    </submittedName>
</protein>
<dbReference type="EMBL" id="JAHHHV010000012">
    <property type="protein sequence ID" value="MBW4464390.1"/>
    <property type="molecule type" value="Genomic_DNA"/>
</dbReference>
<dbReference type="PANTHER" id="PTHR45737">
    <property type="entry name" value="VON WILLEBRAND FACTOR A DOMAIN-CONTAINING PROTEIN 5A"/>
    <property type="match status" value="1"/>
</dbReference>
<dbReference type="InterPro" id="IPR006059">
    <property type="entry name" value="SBP"/>
</dbReference>
<reference evidence="3" key="1">
    <citation type="submission" date="2021-05" db="EMBL/GenBank/DDBJ databases">
        <authorList>
            <person name="Pietrasiak N."/>
            <person name="Ward R."/>
            <person name="Stajich J.E."/>
            <person name="Kurbessoian T."/>
        </authorList>
    </citation>
    <scope>NUCLEOTIDE SEQUENCE</scope>
    <source>
        <strain evidence="3">GSE-TBD4-15B</strain>
    </source>
</reference>
<organism evidence="3 4">
    <name type="scientific">Pegethrix bostrychoides GSE-TBD4-15B</name>
    <dbReference type="NCBI Taxonomy" id="2839662"/>
    <lineage>
        <taxon>Bacteria</taxon>
        <taxon>Bacillati</taxon>
        <taxon>Cyanobacteriota</taxon>
        <taxon>Cyanophyceae</taxon>
        <taxon>Oculatellales</taxon>
        <taxon>Oculatellaceae</taxon>
        <taxon>Pegethrix</taxon>
    </lineage>
</organism>
<dbReference type="AlphaFoldDB" id="A0A951P8N5"/>
<reference evidence="3" key="2">
    <citation type="journal article" date="2022" name="Microbiol. Resour. Announc.">
        <title>Metagenome Sequencing to Explore Phylogenomics of Terrestrial Cyanobacteria.</title>
        <authorList>
            <person name="Ward R.D."/>
            <person name="Stajich J.E."/>
            <person name="Johansen J.R."/>
            <person name="Huntemann M."/>
            <person name="Clum A."/>
            <person name="Foster B."/>
            <person name="Foster B."/>
            <person name="Roux S."/>
            <person name="Palaniappan K."/>
            <person name="Varghese N."/>
            <person name="Mukherjee S."/>
            <person name="Reddy T.B.K."/>
            <person name="Daum C."/>
            <person name="Copeland A."/>
            <person name="Chen I.A."/>
            <person name="Ivanova N.N."/>
            <person name="Kyrpides N.C."/>
            <person name="Shapiro N."/>
            <person name="Eloe-Fadrosh E.A."/>
            <person name="Pietrasiak N."/>
        </authorList>
    </citation>
    <scope>NUCLEOTIDE SEQUENCE</scope>
    <source>
        <strain evidence="3">GSE-TBD4-15B</strain>
    </source>
</reference>
<name>A0A951P8N5_9CYAN</name>
<dbReference type="Gene3D" id="3.40.190.10">
    <property type="entry name" value="Periplasmic binding protein-like II"/>
    <property type="match status" value="2"/>
</dbReference>
<feature type="domain" description="VWFA" evidence="2">
    <location>
        <begin position="385"/>
        <end position="561"/>
    </location>
</feature>
<evidence type="ECO:0000256" key="1">
    <source>
        <dbReference type="SAM" id="SignalP"/>
    </source>
</evidence>
<dbReference type="PANTHER" id="PTHR45737:SF6">
    <property type="entry name" value="VON WILLEBRAND FACTOR A DOMAIN-CONTAINING PROTEIN 5A"/>
    <property type="match status" value="1"/>
</dbReference>
<gene>
    <name evidence="3" type="ORF">KME07_02980</name>
</gene>
<dbReference type="Proteomes" id="UP000707356">
    <property type="component" value="Unassembled WGS sequence"/>
</dbReference>
<dbReference type="SUPFAM" id="SSF53300">
    <property type="entry name" value="vWA-like"/>
    <property type="match status" value="1"/>
</dbReference>
<feature type="chain" id="PRO_5037554953" evidence="1">
    <location>
        <begin position="23"/>
        <end position="565"/>
    </location>
</feature>
<dbReference type="PROSITE" id="PS51257">
    <property type="entry name" value="PROKAR_LIPOPROTEIN"/>
    <property type="match status" value="1"/>
</dbReference>
<evidence type="ECO:0000313" key="4">
    <source>
        <dbReference type="Proteomes" id="UP000707356"/>
    </source>
</evidence>
<dbReference type="PROSITE" id="PS50234">
    <property type="entry name" value="VWFA"/>
    <property type="match status" value="1"/>
</dbReference>
<keyword evidence="1" id="KW-0732">Signal</keyword>
<feature type="signal peptide" evidence="1">
    <location>
        <begin position="1"/>
        <end position="22"/>
    </location>
</feature>